<organism evidence="2 3">
    <name type="scientific">Gossypium trilobum</name>
    <dbReference type="NCBI Taxonomy" id="34281"/>
    <lineage>
        <taxon>Eukaryota</taxon>
        <taxon>Viridiplantae</taxon>
        <taxon>Streptophyta</taxon>
        <taxon>Embryophyta</taxon>
        <taxon>Tracheophyta</taxon>
        <taxon>Spermatophyta</taxon>
        <taxon>Magnoliopsida</taxon>
        <taxon>eudicotyledons</taxon>
        <taxon>Gunneridae</taxon>
        <taxon>Pentapetalae</taxon>
        <taxon>rosids</taxon>
        <taxon>malvids</taxon>
        <taxon>Malvales</taxon>
        <taxon>Malvaceae</taxon>
        <taxon>Malvoideae</taxon>
        <taxon>Gossypium</taxon>
    </lineage>
</organism>
<keyword evidence="3" id="KW-1185">Reference proteome</keyword>
<evidence type="ECO:0000256" key="1">
    <source>
        <dbReference type="SAM" id="MobiDB-lite"/>
    </source>
</evidence>
<dbReference type="PANTHER" id="PTHR35711:SF1">
    <property type="entry name" value="ECTODERMAL, ISOFORM F"/>
    <property type="match status" value="1"/>
</dbReference>
<dbReference type="AlphaFoldDB" id="A0A7J9ELJ2"/>
<reference evidence="2 3" key="1">
    <citation type="journal article" date="2019" name="Genome Biol. Evol.">
        <title>Insights into the evolution of the New World diploid cottons (Gossypium, subgenus Houzingenia) based on genome sequencing.</title>
        <authorList>
            <person name="Grover C.E."/>
            <person name="Arick M.A. 2nd"/>
            <person name="Thrash A."/>
            <person name="Conover J.L."/>
            <person name="Sanders W.S."/>
            <person name="Peterson D.G."/>
            <person name="Frelichowski J.E."/>
            <person name="Scheffler J.A."/>
            <person name="Scheffler B.E."/>
            <person name="Wendel J.F."/>
        </authorList>
    </citation>
    <scope>NUCLEOTIDE SEQUENCE [LARGE SCALE GENOMIC DNA]</scope>
    <source>
        <strain evidence="2">8</strain>
        <tissue evidence="2">Leaf</tissue>
    </source>
</reference>
<feature type="compositionally biased region" description="Acidic residues" evidence="1">
    <location>
        <begin position="133"/>
        <end position="217"/>
    </location>
</feature>
<dbReference type="Proteomes" id="UP000593568">
    <property type="component" value="Unassembled WGS sequence"/>
</dbReference>
<feature type="region of interest" description="Disordered" evidence="1">
    <location>
        <begin position="120"/>
        <end position="226"/>
    </location>
</feature>
<proteinExistence type="predicted"/>
<evidence type="ECO:0000313" key="2">
    <source>
        <dbReference type="EMBL" id="MBA0773902.1"/>
    </source>
</evidence>
<evidence type="ECO:0000313" key="3">
    <source>
        <dbReference type="Proteomes" id="UP000593568"/>
    </source>
</evidence>
<comment type="caution">
    <text evidence="2">The sequence shown here is derived from an EMBL/GenBank/DDBJ whole genome shotgun (WGS) entry which is preliminary data.</text>
</comment>
<dbReference type="EMBL" id="JABEZW010000009">
    <property type="protein sequence ID" value="MBA0773902.1"/>
    <property type="molecule type" value="Genomic_DNA"/>
</dbReference>
<accession>A0A7J9ELJ2</accession>
<feature type="compositionally biased region" description="Basic and acidic residues" evidence="1">
    <location>
        <begin position="120"/>
        <end position="132"/>
    </location>
</feature>
<name>A0A7J9ELJ2_9ROSI</name>
<sequence>MEVDSFSPVEQSIWVCSVMEALLAETLVLAGKSLACLLMLLRNCTLVVLVVVKGKLRNCVDHLLLVINFPLIKIQELAFMEDFDLFSTFIFQTGSMLTYKNASLNLTAVDERFPFDELLKMERPGPENKDASDTEDDDEDEDEDNADDQDDDGGDEDFSGEEGEEGDPEDDPEANGDGGSDEEDDDDDDDDGDEDDDDDDDGEDEEEEDEEDEDDEVPQPPSKKRK</sequence>
<gene>
    <name evidence="2" type="ORF">Gotri_009155</name>
</gene>
<protein>
    <submittedName>
        <fullName evidence="2">Uncharacterized protein</fullName>
    </submittedName>
</protein>
<dbReference type="PANTHER" id="PTHR35711">
    <property type="entry name" value="EXPRESSED PROTEIN"/>
    <property type="match status" value="1"/>
</dbReference>